<feature type="active site" description="Nucleophile" evidence="10 11">
    <location>
        <position position="79"/>
    </location>
</feature>
<keyword evidence="5 10" id="KW-0315">Glutamine amidotransferase</keyword>
<evidence type="ECO:0000259" key="12">
    <source>
        <dbReference type="Pfam" id="PF00117"/>
    </source>
</evidence>
<dbReference type="PANTHER" id="PTHR42701">
    <property type="entry name" value="IMIDAZOLE GLYCEROL PHOSPHATE SYNTHASE SUBUNIT HISH"/>
    <property type="match status" value="1"/>
</dbReference>
<dbReference type="InterPro" id="IPR029062">
    <property type="entry name" value="Class_I_gatase-like"/>
</dbReference>
<dbReference type="GO" id="GO:0016829">
    <property type="term" value="F:lyase activity"/>
    <property type="evidence" value="ECO:0007669"/>
    <property type="project" value="UniProtKB-KW"/>
</dbReference>
<evidence type="ECO:0000256" key="8">
    <source>
        <dbReference type="ARBA" id="ARBA00047838"/>
    </source>
</evidence>
<protein>
    <recommendedName>
        <fullName evidence="10">Imidazole glycerol phosphate synthase subunit HisH</fullName>
        <ecNumber evidence="10">4.3.2.10</ecNumber>
    </recommendedName>
    <alternativeName>
        <fullName evidence="10">IGP synthase glutaminase subunit</fullName>
        <ecNumber evidence="10">3.5.1.2</ecNumber>
    </alternativeName>
    <alternativeName>
        <fullName evidence="10">IGP synthase subunit HisH</fullName>
    </alternativeName>
    <alternativeName>
        <fullName evidence="10">ImGP synthase subunit HisH</fullName>
        <shortName evidence="10">IGPS subunit HisH</shortName>
    </alternativeName>
</protein>
<evidence type="ECO:0000256" key="10">
    <source>
        <dbReference type="HAMAP-Rule" id="MF_00278"/>
    </source>
</evidence>
<evidence type="ECO:0000256" key="2">
    <source>
        <dbReference type="ARBA" id="ARBA00011152"/>
    </source>
</evidence>
<dbReference type="GO" id="GO:0005737">
    <property type="term" value="C:cytoplasm"/>
    <property type="evidence" value="ECO:0007669"/>
    <property type="project" value="UniProtKB-SubCell"/>
</dbReference>
<dbReference type="PROSITE" id="PS51273">
    <property type="entry name" value="GATASE_TYPE_1"/>
    <property type="match status" value="1"/>
</dbReference>
<accession>A0A2J6WUH1</accession>
<dbReference type="EC" id="4.3.2.10" evidence="10"/>
<dbReference type="PIRSF" id="PIRSF000495">
    <property type="entry name" value="Amidotransf_hisH"/>
    <property type="match status" value="1"/>
</dbReference>
<evidence type="ECO:0000313" key="13">
    <source>
        <dbReference type="EMBL" id="PMP74432.1"/>
    </source>
</evidence>
<feature type="domain" description="Glutamine amidotransferase" evidence="12">
    <location>
        <begin position="4"/>
        <end position="201"/>
    </location>
</feature>
<dbReference type="Pfam" id="PF00117">
    <property type="entry name" value="GATase"/>
    <property type="match status" value="1"/>
</dbReference>
<dbReference type="InterPro" id="IPR017926">
    <property type="entry name" value="GATASE"/>
</dbReference>
<evidence type="ECO:0000256" key="11">
    <source>
        <dbReference type="PIRSR" id="PIRSR000495-1"/>
    </source>
</evidence>
<keyword evidence="6 10" id="KW-0368">Histidine biosynthesis</keyword>
<dbReference type="EC" id="3.5.1.2" evidence="10"/>
<keyword evidence="4 10" id="KW-0378">Hydrolase</keyword>
<feature type="active site" evidence="10 11">
    <location>
        <position position="187"/>
    </location>
</feature>
<dbReference type="EMBL" id="PNIQ01001008">
    <property type="protein sequence ID" value="PMP74432.1"/>
    <property type="molecule type" value="Genomic_DNA"/>
</dbReference>
<dbReference type="SUPFAM" id="SSF52317">
    <property type="entry name" value="Class I glutamine amidotransferase-like"/>
    <property type="match status" value="1"/>
</dbReference>
<comment type="pathway">
    <text evidence="1 10">Amino-acid biosynthesis; L-histidine biosynthesis; L-histidine from 5-phospho-alpha-D-ribose 1-diphosphate: step 5/9.</text>
</comment>
<sequence length="211" mass="22588">MIAVINYGAGNLPNVVRALQRVGAKLTITDDPHVIRSAHAVVLPGVGATADTIASLHQLGIADVLPEVIAAGTPFLGICVGMQVLLSASEEFGPHPCLDIVRGIVRRLPDSAGKIPQIGWNQLRIMPNFSDHPLFVGIPNGADVYFVHSYYCDVTEETIVAARTEYGIAFPSVIIRDRLAAVQFHPEKSGDYGLRLLANFVAWSNASPARG</sequence>
<proteinExistence type="inferred from homology"/>
<comment type="subunit">
    <text evidence="2 10">Heterodimer of HisH and HisF.</text>
</comment>
<dbReference type="CDD" id="cd01748">
    <property type="entry name" value="GATase1_IGP_Synthase"/>
    <property type="match status" value="1"/>
</dbReference>
<comment type="catalytic activity">
    <reaction evidence="8 10">
        <text>5-[(5-phospho-1-deoxy-D-ribulos-1-ylimino)methylamino]-1-(5-phospho-beta-D-ribosyl)imidazole-4-carboxamide + L-glutamine = D-erythro-1-(imidazol-4-yl)glycerol 3-phosphate + 5-amino-1-(5-phospho-beta-D-ribosyl)imidazole-4-carboxamide + L-glutamate + H(+)</text>
        <dbReference type="Rhea" id="RHEA:24793"/>
        <dbReference type="ChEBI" id="CHEBI:15378"/>
        <dbReference type="ChEBI" id="CHEBI:29985"/>
        <dbReference type="ChEBI" id="CHEBI:58278"/>
        <dbReference type="ChEBI" id="CHEBI:58359"/>
        <dbReference type="ChEBI" id="CHEBI:58475"/>
        <dbReference type="ChEBI" id="CHEBI:58525"/>
        <dbReference type="EC" id="4.3.2.10"/>
    </reaction>
</comment>
<comment type="caution">
    <text evidence="13">The sequence shown here is derived from an EMBL/GenBank/DDBJ whole genome shotgun (WGS) entry which is preliminary data.</text>
</comment>
<evidence type="ECO:0000256" key="7">
    <source>
        <dbReference type="ARBA" id="ARBA00023239"/>
    </source>
</evidence>
<dbReference type="Gene3D" id="3.40.50.880">
    <property type="match status" value="1"/>
</dbReference>
<dbReference type="UniPathway" id="UPA00031">
    <property type="reaction ID" value="UER00010"/>
</dbReference>
<dbReference type="AlphaFoldDB" id="A0A2J6WUH1"/>
<evidence type="ECO:0000256" key="4">
    <source>
        <dbReference type="ARBA" id="ARBA00022801"/>
    </source>
</evidence>
<comment type="function">
    <text evidence="10">IGPS catalyzes the conversion of PRFAR and glutamine to IGP, AICAR and glutamate. The HisH subunit catalyzes the hydrolysis of glutamine to glutamate and ammonia as part of the synthesis of IGP and AICAR. The resulting ammonia molecule is channeled to the active site of HisF.</text>
</comment>
<keyword evidence="7 10" id="KW-0456">Lyase</keyword>
<evidence type="ECO:0000256" key="1">
    <source>
        <dbReference type="ARBA" id="ARBA00005091"/>
    </source>
</evidence>
<evidence type="ECO:0000256" key="5">
    <source>
        <dbReference type="ARBA" id="ARBA00022962"/>
    </source>
</evidence>
<dbReference type="NCBIfam" id="TIGR01855">
    <property type="entry name" value="IMP_synth_hisH"/>
    <property type="match status" value="1"/>
</dbReference>
<dbReference type="InterPro" id="IPR010139">
    <property type="entry name" value="Imidazole-glycPsynth_HisH"/>
</dbReference>
<name>A0A2J6WUH1_9CHLR</name>
<keyword evidence="10" id="KW-0963">Cytoplasm</keyword>
<feature type="active site" evidence="10 11">
    <location>
        <position position="185"/>
    </location>
</feature>
<reference evidence="13 14" key="1">
    <citation type="submission" date="2018-01" db="EMBL/GenBank/DDBJ databases">
        <title>Metagenomic assembled genomes from two thermal pools in the Uzon Caldera, Kamchatka, Russia.</title>
        <authorList>
            <person name="Wilkins L."/>
            <person name="Ettinger C."/>
        </authorList>
    </citation>
    <scope>NUCLEOTIDE SEQUENCE [LARGE SCALE GENOMIC DNA]</scope>
    <source>
        <strain evidence="13">ZAV-02</strain>
    </source>
</reference>
<gene>
    <name evidence="10" type="primary">hisH</name>
    <name evidence="13" type="ORF">C0184_15060</name>
</gene>
<dbReference type="GO" id="GO:0000105">
    <property type="term" value="P:L-histidine biosynthetic process"/>
    <property type="evidence" value="ECO:0007669"/>
    <property type="project" value="UniProtKB-UniRule"/>
</dbReference>
<evidence type="ECO:0000256" key="9">
    <source>
        <dbReference type="ARBA" id="ARBA00049534"/>
    </source>
</evidence>
<evidence type="ECO:0000256" key="6">
    <source>
        <dbReference type="ARBA" id="ARBA00023102"/>
    </source>
</evidence>
<keyword evidence="3 10" id="KW-0028">Amino-acid biosynthesis</keyword>
<dbReference type="HAMAP" id="MF_00278">
    <property type="entry name" value="HisH"/>
    <property type="match status" value="1"/>
</dbReference>
<comment type="catalytic activity">
    <reaction evidence="9 10">
        <text>L-glutamine + H2O = L-glutamate + NH4(+)</text>
        <dbReference type="Rhea" id="RHEA:15889"/>
        <dbReference type="ChEBI" id="CHEBI:15377"/>
        <dbReference type="ChEBI" id="CHEBI:28938"/>
        <dbReference type="ChEBI" id="CHEBI:29985"/>
        <dbReference type="ChEBI" id="CHEBI:58359"/>
        <dbReference type="EC" id="3.5.1.2"/>
    </reaction>
</comment>
<dbReference type="Proteomes" id="UP000243376">
    <property type="component" value="Unassembled WGS sequence"/>
</dbReference>
<evidence type="ECO:0000256" key="3">
    <source>
        <dbReference type="ARBA" id="ARBA00022605"/>
    </source>
</evidence>
<comment type="subcellular location">
    <subcellularLocation>
        <location evidence="10">Cytoplasm</location>
    </subcellularLocation>
</comment>
<dbReference type="GO" id="GO:0000107">
    <property type="term" value="F:imidazoleglycerol-phosphate synthase activity"/>
    <property type="evidence" value="ECO:0007669"/>
    <property type="project" value="UniProtKB-UniRule"/>
</dbReference>
<dbReference type="PANTHER" id="PTHR42701:SF1">
    <property type="entry name" value="IMIDAZOLE GLYCEROL PHOSPHATE SYNTHASE SUBUNIT HISH"/>
    <property type="match status" value="1"/>
</dbReference>
<evidence type="ECO:0000313" key="14">
    <source>
        <dbReference type="Proteomes" id="UP000243376"/>
    </source>
</evidence>
<dbReference type="GO" id="GO:0004359">
    <property type="term" value="F:glutaminase activity"/>
    <property type="evidence" value="ECO:0007669"/>
    <property type="project" value="UniProtKB-EC"/>
</dbReference>
<organism evidence="13 14">
    <name type="scientific">Chloroflexus aggregans</name>
    <dbReference type="NCBI Taxonomy" id="152260"/>
    <lineage>
        <taxon>Bacteria</taxon>
        <taxon>Bacillati</taxon>
        <taxon>Chloroflexota</taxon>
        <taxon>Chloroflexia</taxon>
        <taxon>Chloroflexales</taxon>
        <taxon>Chloroflexineae</taxon>
        <taxon>Chloroflexaceae</taxon>
        <taxon>Chloroflexus</taxon>
    </lineage>
</organism>